<comment type="subcellular location">
    <subcellularLocation>
        <location evidence="1">Cell membrane</location>
        <topology evidence="1">Multi-pass membrane protein</topology>
    </subcellularLocation>
</comment>
<proteinExistence type="inferred from homology"/>
<feature type="transmembrane region" description="Helical" evidence="7">
    <location>
        <begin position="65"/>
        <end position="86"/>
    </location>
</feature>
<comment type="similarity">
    <text evidence="2">Belongs to the EamA transporter family.</text>
</comment>
<keyword evidence="5 7" id="KW-1133">Transmembrane helix</keyword>
<protein>
    <submittedName>
        <fullName evidence="9">Drug/metabolite transporter (DMT)-like permease</fullName>
    </submittedName>
</protein>
<evidence type="ECO:0000256" key="1">
    <source>
        <dbReference type="ARBA" id="ARBA00004651"/>
    </source>
</evidence>
<keyword evidence="3" id="KW-1003">Cell membrane</keyword>
<dbReference type="Gene3D" id="1.10.3730.20">
    <property type="match status" value="1"/>
</dbReference>
<name>A0ABS4FPS6_9BACL</name>
<feature type="transmembrane region" description="Helical" evidence="7">
    <location>
        <begin position="92"/>
        <end position="108"/>
    </location>
</feature>
<evidence type="ECO:0000256" key="5">
    <source>
        <dbReference type="ARBA" id="ARBA00022989"/>
    </source>
</evidence>
<dbReference type="Pfam" id="PF00892">
    <property type="entry name" value="EamA"/>
    <property type="match status" value="2"/>
</dbReference>
<keyword evidence="6 7" id="KW-0472">Membrane</keyword>
<accession>A0ABS4FPS6</accession>
<dbReference type="EMBL" id="JAGGKG010000004">
    <property type="protein sequence ID" value="MBP1904572.1"/>
    <property type="molecule type" value="Genomic_DNA"/>
</dbReference>
<comment type="caution">
    <text evidence="9">The sequence shown here is derived from an EMBL/GenBank/DDBJ whole genome shotgun (WGS) entry which is preliminary data.</text>
</comment>
<dbReference type="Proteomes" id="UP001519272">
    <property type="component" value="Unassembled WGS sequence"/>
</dbReference>
<dbReference type="RefSeq" id="WP_210088250.1">
    <property type="nucleotide sequence ID" value="NZ_JAGGKG010000004.1"/>
</dbReference>
<evidence type="ECO:0000313" key="9">
    <source>
        <dbReference type="EMBL" id="MBP1904572.1"/>
    </source>
</evidence>
<evidence type="ECO:0000256" key="7">
    <source>
        <dbReference type="SAM" id="Phobius"/>
    </source>
</evidence>
<evidence type="ECO:0000256" key="6">
    <source>
        <dbReference type="ARBA" id="ARBA00023136"/>
    </source>
</evidence>
<feature type="domain" description="EamA" evidence="8">
    <location>
        <begin position="145"/>
        <end position="276"/>
    </location>
</feature>
<feature type="transmembrane region" description="Helical" evidence="7">
    <location>
        <begin position="34"/>
        <end position="53"/>
    </location>
</feature>
<feature type="transmembrane region" description="Helical" evidence="7">
    <location>
        <begin position="239"/>
        <end position="256"/>
    </location>
</feature>
<feature type="transmembrane region" description="Helical" evidence="7">
    <location>
        <begin position="207"/>
        <end position="232"/>
    </location>
</feature>
<feature type="transmembrane region" description="Helical" evidence="7">
    <location>
        <begin position="175"/>
        <end position="195"/>
    </location>
</feature>
<evidence type="ECO:0000256" key="2">
    <source>
        <dbReference type="ARBA" id="ARBA00007362"/>
    </source>
</evidence>
<dbReference type="InterPro" id="IPR000620">
    <property type="entry name" value="EamA_dom"/>
</dbReference>
<dbReference type="InterPro" id="IPR051258">
    <property type="entry name" value="Diverse_Substrate_Transporter"/>
</dbReference>
<dbReference type="SUPFAM" id="SSF103481">
    <property type="entry name" value="Multidrug resistance efflux transporter EmrE"/>
    <property type="match status" value="2"/>
</dbReference>
<dbReference type="PANTHER" id="PTHR42920:SF5">
    <property type="entry name" value="EAMA DOMAIN-CONTAINING PROTEIN"/>
    <property type="match status" value="1"/>
</dbReference>
<dbReference type="PANTHER" id="PTHR42920">
    <property type="entry name" value="OS03G0707200 PROTEIN-RELATED"/>
    <property type="match status" value="1"/>
</dbReference>
<evidence type="ECO:0000256" key="3">
    <source>
        <dbReference type="ARBA" id="ARBA00022475"/>
    </source>
</evidence>
<keyword evidence="4 7" id="KW-0812">Transmembrane</keyword>
<evidence type="ECO:0000313" key="10">
    <source>
        <dbReference type="Proteomes" id="UP001519272"/>
    </source>
</evidence>
<feature type="transmembrane region" description="Helical" evidence="7">
    <location>
        <begin position="262"/>
        <end position="281"/>
    </location>
</feature>
<dbReference type="InterPro" id="IPR037185">
    <property type="entry name" value="EmrE-like"/>
</dbReference>
<gene>
    <name evidence="9" type="ORF">J2Z32_001195</name>
</gene>
<keyword evidence="10" id="KW-1185">Reference proteome</keyword>
<feature type="transmembrane region" description="Helical" evidence="7">
    <location>
        <begin position="120"/>
        <end position="137"/>
    </location>
</feature>
<evidence type="ECO:0000256" key="4">
    <source>
        <dbReference type="ARBA" id="ARBA00022692"/>
    </source>
</evidence>
<organism evidence="9 10">
    <name type="scientific">Paenibacillus turicensis</name>
    <dbReference type="NCBI Taxonomy" id="160487"/>
    <lineage>
        <taxon>Bacteria</taxon>
        <taxon>Bacillati</taxon>
        <taxon>Bacillota</taxon>
        <taxon>Bacilli</taxon>
        <taxon>Bacillales</taxon>
        <taxon>Paenibacillaceae</taxon>
        <taxon>Paenibacillus</taxon>
    </lineage>
</organism>
<reference evidence="9 10" key="1">
    <citation type="submission" date="2021-03" db="EMBL/GenBank/DDBJ databases">
        <title>Genomic Encyclopedia of Type Strains, Phase IV (KMG-IV): sequencing the most valuable type-strain genomes for metagenomic binning, comparative biology and taxonomic classification.</title>
        <authorList>
            <person name="Goeker M."/>
        </authorList>
    </citation>
    <scope>NUCLEOTIDE SEQUENCE [LARGE SCALE GENOMIC DNA]</scope>
    <source>
        <strain evidence="9 10">DSM 14349</strain>
    </source>
</reference>
<feature type="domain" description="EamA" evidence="8">
    <location>
        <begin position="6"/>
        <end position="136"/>
    </location>
</feature>
<evidence type="ECO:0000259" key="8">
    <source>
        <dbReference type="Pfam" id="PF00892"/>
    </source>
</evidence>
<sequence>MNANKASLLVLLVTLGWGSSYLFMKMGLESIGEFNLIALRFSLAFLIAGAFFLKRLRLHFNKQMLGFSALLGMILFGVVASILFGLKTTSTSNAGFLVGLTVIFTPLLNRIMFHKKLEQSKLFGCLLAIVGIALLTLNNELSMHPGDILCMAGGILNALYILVSGEMVKKVDSISVGLLSLGFTAIYGLIFSLLFESPTLPQTMDGWVAIFALSVICGAFCFIAQAIALQYIKPVQLGIMYALEPLFAAIFAFSFAGERLTLQGHFGALFVIAGIFASEWLEHRKKHRKVKTYVMAPSNLGSGTVVTGVKHE</sequence>
<feature type="transmembrane region" description="Helical" evidence="7">
    <location>
        <begin position="143"/>
        <end position="163"/>
    </location>
</feature>